<comment type="caution">
    <text evidence="1">The sequence shown here is derived from an EMBL/GenBank/DDBJ whole genome shotgun (WGS) entry which is preliminary data.</text>
</comment>
<dbReference type="PANTHER" id="PTHR36067">
    <property type="entry name" value="EXPRESSED PROTEIN"/>
    <property type="match status" value="1"/>
</dbReference>
<organism evidence="1 2">
    <name type="scientific">Malus domestica</name>
    <name type="common">Apple</name>
    <name type="synonym">Pyrus malus</name>
    <dbReference type="NCBI Taxonomy" id="3750"/>
    <lineage>
        <taxon>Eukaryota</taxon>
        <taxon>Viridiplantae</taxon>
        <taxon>Streptophyta</taxon>
        <taxon>Embryophyta</taxon>
        <taxon>Tracheophyta</taxon>
        <taxon>Spermatophyta</taxon>
        <taxon>Magnoliopsida</taxon>
        <taxon>eudicotyledons</taxon>
        <taxon>Gunneridae</taxon>
        <taxon>Pentapetalae</taxon>
        <taxon>rosids</taxon>
        <taxon>fabids</taxon>
        <taxon>Rosales</taxon>
        <taxon>Rosaceae</taxon>
        <taxon>Amygdaloideae</taxon>
        <taxon>Maleae</taxon>
        <taxon>Malus</taxon>
    </lineage>
</organism>
<dbReference type="PANTHER" id="PTHR36067:SF1">
    <property type="entry name" value="EXPRESSED PROTEIN"/>
    <property type="match status" value="1"/>
</dbReference>
<evidence type="ECO:0000313" key="2">
    <source>
        <dbReference type="Proteomes" id="UP000290289"/>
    </source>
</evidence>
<accession>A0A498I173</accession>
<gene>
    <name evidence="1" type="ORF">DVH24_039374</name>
</gene>
<proteinExistence type="predicted"/>
<evidence type="ECO:0000313" key="1">
    <source>
        <dbReference type="EMBL" id="RXH75675.1"/>
    </source>
</evidence>
<dbReference type="Proteomes" id="UP000290289">
    <property type="component" value="Chromosome 15"/>
</dbReference>
<keyword evidence="2" id="KW-1185">Reference proteome</keyword>
<dbReference type="EMBL" id="RDQH01000341">
    <property type="protein sequence ID" value="RXH75675.1"/>
    <property type="molecule type" value="Genomic_DNA"/>
</dbReference>
<sequence length="140" mass="16193">MADIAILVAEEYERRVKNGRKDDDHHQQQQQLKSELASCVSVLAQTLQKKIGHPKMEFFKWTKEPRSQVEEYERTVKNGQKDDDHHQQLKSELASCVSVSVQTLQKKIGHRKMEFVKWAKEPRSQVGLEASNGFFSSLLN</sequence>
<reference evidence="1 2" key="1">
    <citation type="submission" date="2018-10" db="EMBL/GenBank/DDBJ databases">
        <title>A high-quality apple genome assembly.</title>
        <authorList>
            <person name="Hu J."/>
        </authorList>
    </citation>
    <scope>NUCLEOTIDE SEQUENCE [LARGE SCALE GENOMIC DNA]</scope>
    <source>
        <strain evidence="2">cv. HFTH1</strain>
        <tissue evidence="1">Young leaf</tissue>
    </source>
</reference>
<protein>
    <submittedName>
        <fullName evidence="1">Uncharacterized protein</fullName>
    </submittedName>
</protein>
<dbReference type="AlphaFoldDB" id="A0A498I173"/>
<name>A0A498I173_MALDO</name>